<comment type="caution">
    <text evidence="1">The sequence shown here is derived from an EMBL/GenBank/DDBJ whole genome shotgun (WGS) entry which is preliminary data.</text>
</comment>
<dbReference type="PANTHER" id="PTHR43179:SF7">
    <property type="entry name" value="RHAMNOSYLTRANSFERASE WBBL"/>
    <property type="match status" value="1"/>
</dbReference>
<reference evidence="2" key="1">
    <citation type="journal article" date="2019" name="Int. J. Syst. Evol. Microbiol.">
        <title>The Global Catalogue of Microorganisms (GCM) 10K type strain sequencing project: providing services to taxonomists for standard genome sequencing and annotation.</title>
        <authorList>
            <consortium name="The Broad Institute Genomics Platform"/>
            <consortium name="The Broad Institute Genome Sequencing Center for Infectious Disease"/>
            <person name="Wu L."/>
            <person name="Ma J."/>
        </authorList>
    </citation>
    <scope>NUCLEOTIDE SEQUENCE [LARGE SCALE GENOMIC DNA]</scope>
    <source>
        <strain evidence="2">JCM 17110</strain>
    </source>
</reference>
<sequence length="256" mass="29882">MRKVFISVVSHCHGEVIQKVNCLPALARYFTVVVKSNVKEALENYCFEHDILYLPPTQVMGFGENNNVIFQYCKQQLGMKGEDFFILINPDVYVSFSAISTLISEMESADVSCATINLFRDYEMTIHDYSVRNFPGLFDFISSYIGLKNKTKIVKEEIFSPCLVDWAAGSFLAFESDKYELVGGFDEKYFMYCEDINIFFRLKKQGYPLVFFPDIKAVHLAQHKNRKLFSMHFFWHAKSVIRYLIDKITYDLKKHF</sequence>
<dbReference type="Proteomes" id="UP001500795">
    <property type="component" value="Unassembled WGS sequence"/>
</dbReference>
<proteinExistence type="predicted"/>
<dbReference type="RefSeq" id="WP_344956265.1">
    <property type="nucleotide sequence ID" value="NZ_BAABCX010000001.1"/>
</dbReference>
<name>A0ABP6VML4_9GAMM</name>
<evidence type="ECO:0000313" key="2">
    <source>
        <dbReference type="Proteomes" id="UP001500795"/>
    </source>
</evidence>
<protein>
    <submittedName>
        <fullName evidence="1">N-acetylglucosaminyl-diphospho-decaprenol L-rhamnosyltransferase WbbL</fullName>
    </submittedName>
</protein>
<dbReference type="SUPFAM" id="SSF53448">
    <property type="entry name" value="Nucleotide-diphospho-sugar transferases"/>
    <property type="match status" value="1"/>
</dbReference>
<dbReference type="PANTHER" id="PTHR43179">
    <property type="entry name" value="RHAMNOSYLTRANSFERASE WBBL"/>
    <property type="match status" value="1"/>
</dbReference>
<keyword evidence="2" id="KW-1185">Reference proteome</keyword>
<accession>A0ABP6VML4</accession>
<evidence type="ECO:0000313" key="1">
    <source>
        <dbReference type="EMBL" id="GAA3535803.1"/>
    </source>
</evidence>
<dbReference type="Gene3D" id="3.90.550.10">
    <property type="entry name" value="Spore Coat Polysaccharide Biosynthesis Protein SpsA, Chain A"/>
    <property type="match status" value="1"/>
</dbReference>
<gene>
    <name evidence="1" type="primary">wbbL</name>
    <name evidence="1" type="ORF">GCM10022394_14280</name>
</gene>
<organism evidence="1 2">
    <name type="scientific">Zobellella aerophila</name>
    <dbReference type="NCBI Taxonomy" id="870480"/>
    <lineage>
        <taxon>Bacteria</taxon>
        <taxon>Pseudomonadati</taxon>
        <taxon>Pseudomonadota</taxon>
        <taxon>Gammaproteobacteria</taxon>
        <taxon>Aeromonadales</taxon>
        <taxon>Aeromonadaceae</taxon>
        <taxon>Zobellella</taxon>
    </lineage>
</organism>
<dbReference type="EMBL" id="BAABCX010000001">
    <property type="protein sequence ID" value="GAA3535803.1"/>
    <property type="molecule type" value="Genomic_DNA"/>
</dbReference>
<dbReference type="InterPro" id="IPR029044">
    <property type="entry name" value="Nucleotide-diphossugar_trans"/>
</dbReference>